<reference evidence="3" key="1">
    <citation type="journal article" date="2020" name="Nature">
        <title>Giant virus diversity and host interactions through global metagenomics.</title>
        <authorList>
            <person name="Schulz F."/>
            <person name="Roux S."/>
            <person name="Paez-Espino D."/>
            <person name="Jungbluth S."/>
            <person name="Walsh D.A."/>
            <person name="Denef V.J."/>
            <person name="McMahon K.D."/>
            <person name="Konstantinidis K.T."/>
            <person name="Eloe-Fadrosh E.A."/>
            <person name="Kyrpides N.C."/>
            <person name="Woyke T."/>
        </authorList>
    </citation>
    <scope>NUCLEOTIDE SEQUENCE</scope>
    <source>
        <strain evidence="3">GVMAG-M-3300023174-60</strain>
    </source>
</reference>
<dbReference type="GO" id="GO:0006525">
    <property type="term" value="P:arginine metabolic process"/>
    <property type="evidence" value="ECO:0007669"/>
    <property type="project" value="TreeGrafter"/>
</dbReference>
<dbReference type="PANTHER" id="PTHR12737">
    <property type="entry name" value="DIMETHYLARGININE DIMETHYLAMINOHYDROLASE"/>
    <property type="match status" value="1"/>
</dbReference>
<dbReference type="GO" id="GO:0045429">
    <property type="term" value="P:positive regulation of nitric oxide biosynthetic process"/>
    <property type="evidence" value="ECO:0007669"/>
    <property type="project" value="TreeGrafter"/>
</dbReference>
<dbReference type="GO" id="GO:0016597">
    <property type="term" value="F:amino acid binding"/>
    <property type="evidence" value="ECO:0007669"/>
    <property type="project" value="TreeGrafter"/>
</dbReference>
<dbReference type="InterPro" id="IPR033199">
    <property type="entry name" value="DDAH-like"/>
</dbReference>
<proteinExistence type="inferred from homology"/>
<sequence>MLKQTFLLGSPDYYKSEDREIDIVKAKEQWERLKKHIESHDIIVKVVPGLPSQIASVYLTNSALIINDFAIMARFHKISRRGEEKILAEYLKEKLGLRILYLPEEEGLYFEGEGDIRWSHNCKHIWFGYGVGRTTLKGIEAVEEILKKELGSHTPIFHKLNLSDRKTFHIDLALLPLPNGRVLYYPTLSSAAIKQIEGVFGKQNMIKVPSKYFFACNSVWLDEKNILVPKLPYDDFRHWMYKATQMKLDEVNVNQFHLGNGSVQCMILRMWRVFPITS</sequence>
<dbReference type="EMBL" id="MN739677">
    <property type="protein sequence ID" value="QHT20129.1"/>
    <property type="molecule type" value="Genomic_DNA"/>
</dbReference>
<dbReference type="PANTHER" id="PTHR12737:SF9">
    <property type="entry name" value="DIMETHYLARGININASE"/>
    <property type="match status" value="1"/>
</dbReference>
<name>A0A6C0DVT4_9ZZZZ</name>
<protein>
    <recommendedName>
        <fullName evidence="4">Amidinotransferase</fullName>
    </recommendedName>
</protein>
<organism evidence="3">
    <name type="scientific">viral metagenome</name>
    <dbReference type="NCBI Taxonomy" id="1070528"/>
    <lineage>
        <taxon>unclassified sequences</taxon>
        <taxon>metagenomes</taxon>
        <taxon>organismal metagenomes</taxon>
    </lineage>
</organism>
<evidence type="ECO:0008006" key="4">
    <source>
        <dbReference type="Google" id="ProtNLM"/>
    </source>
</evidence>
<dbReference type="AlphaFoldDB" id="A0A6C0DVT4"/>
<dbReference type="Gene3D" id="3.75.10.10">
    <property type="entry name" value="L-arginine/glycine Amidinotransferase, Chain A"/>
    <property type="match status" value="1"/>
</dbReference>
<keyword evidence="2" id="KW-0378">Hydrolase</keyword>
<dbReference type="SUPFAM" id="SSF55909">
    <property type="entry name" value="Pentein"/>
    <property type="match status" value="1"/>
</dbReference>
<accession>A0A6C0DVT4</accession>
<comment type="similarity">
    <text evidence="1">Belongs to the DDAH family.</text>
</comment>
<evidence type="ECO:0000256" key="1">
    <source>
        <dbReference type="ARBA" id="ARBA00008532"/>
    </source>
</evidence>
<dbReference type="GO" id="GO:0000052">
    <property type="term" value="P:citrulline metabolic process"/>
    <property type="evidence" value="ECO:0007669"/>
    <property type="project" value="TreeGrafter"/>
</dbReference>
<evidence type="ECO:0000313" key="3">
    <source>
        <dbReference type="EMBL" id="QHT20129.1"/>
    </source>
</evidence>
<evidence type="ECO:0000256" key="2">
    <source>
        <dbReference type="ARBA" id="ARBA00022801"/>
    </source>
</evidence>
<dbReference type="GO" id="GO:0016403">
    <property type="term" value="F:dimethylargininase activity"/>
    <property type="evidence" value="ECO:0007669"/>
    <property type="project" value="TreeGrafter"/>
</dbReference>
<dbReference type="Pfam" id="PF19420">
    <property type="entry name" value="DDAH_eukar"/>
    <property type="match status" value="1"/>
</dbReference>